<name>A0ABS2RQ09_9ACTN</name>
<sequence length="411" mass="43910">MSSDPPLEVGPLRIGPVAHGGHCVARHDGRVIFVRHGLPGELVRVLITDQGTGRFWRGDVIEVIEASEDRVTPPCPISGPGGCGGCDFQHVALAAQRRLKAAVVAEQLHHLARIDWTGTVEPVPTTGGQGAEPSGLGWRTRMRYHVDAAGRLGMHRHRSHEVIPLPDQGCAIAAESSGLTDRHWPPGAEVQVVRATSGPVVLVNGRTLGEETQGGPAPVGGQRRPTVSVTERAVDRDWRVRADGFWQVHPAAADLLVRTVLEGLRPRPGEQAFDLYSGVGLFAGALADAGCRVWAVESGRSAVADARHNLADVADRVKLVAGRVDQRLAQLPGRSDLVVLDPPRSGAGRAVMQAIAARRPRSVAYVACDPAALGRDLGTAHDLGYDPESIRAFDLFPMTQHVECVAILTRR</sequence>
<dbReference type="PROSITE" id="PS51687">
    <property type="entry name" value="SAM_MT_RNA_M5U"/>
    <property type="match status" value="1"/>
</dbReference>
<comment type="caution">
    <text evidence="6">The sequence shown here is derived from an EMBL/GenBank/DDBJ whole genome shotgun (WGS) entry which is preliminary data.</text>
</comment>
<reference evidence="6 7" key="1">
    <citation type="submission" date="2021-01" db="EMBL/GenBank/DDBJ databases">
        <title>Sequencing the genomes of 1000 actinobacteria strains.</title>
        <authorList>
            <person name="Klenk H.-P."/>
        </authorList>
    </citation>
    <scope>NUCLEOTIDE SEQUENCE [LARGE SCALE GENOMIC DNA]</scope>
    <source>
        <strain evidence="6 7">DSM 18662</strain>
    </source>
</reference>
<dbReference type="Proteomes" id="UP000704762">
    <property type="component" value="Unassembled WGS sequence"/>
</dbReference>
<feature type="binding site" evidence="4">
    <location>
        <position position="297"/>
    </location>
    <ligand>
        <name>S-adenosyl-L-methionine</name>
        <dbReference type="ChEBI" id="CHEBI:59789"/>
    </ligand>
</feature>
<evidence type="ECO:0000313" key="6">
    <source>
        <dbReference type="EMBL" id="MBM7800682.1"/>
    </source>
</evidence>
<proteinExistence type="inferred from homology"/>
<dbReference type="Gene3D" id="2.40.50.140">
    <property type="entry name" value="Nucleic acid-binding proteins"/>
    <property type="match status" value="1"/>
</dbReference>
<dbReference type="RefSeq" id="WP_204920030.1">
    <property type="nucleotide sequence ID" value="NZ_BAAAQP010000003.1"/>
</dbReference>
<feature type="binding site" evidence="4">
    <location>
        <position position="276"/>
    </location>
    <ligand>
        <name>S-adenosyl-L-methionine</name>
        <dbReference type="ChEBI" id="CHEBI:59789"/>
    </ligand>
</feature>
<keyword evidence="3 4" id="KW-0949">S-adenosyl-L-methionine</keyword>
<dbReference type="InterPro" id="IPR002792">
    <property type="entry name" value="TRAM_dom"/>
</dbReference>
<feature type="binding site" evidence="4">
    <location>
        <position position="341"/>
    </location>
    <ligand>
        <name>S-adenosyl-L-methionine</name>
        <dbReference type="ChEBI" id="CHEBI:59789"/>
    </ligand>
</feature>
<comment type="similarity">
    <text evidence="4">Belongs to the class I-like SAM-binding methyltransferase superfamily. RNA M5U methyltransferase family.</text>
</comment>
<dbReference type="PANTHER" id="PTHR11061">
    <property type="entry name" value="RNA M5U METHYLTRANSFERASE"/>
    <property type="match status" value="1"/>
</dbReference>
<feature type="domain" description="TRAM" evidence="5">
    <location>
        <begin position="14"/>
        <end position="49"/>
    </location>
</feature>
<feature type="binding site" evidence="4">
    <location>
        <position position="247"/>
    </location>
    <ligand>
        <name>S-adenosyl-L-methionine</name>
        <dbReference type="ChEBI" id="CHEBI:59789"/>
    </ligand>
</feature>
<keyword evidence="7" id="KW-1185">Reference proteome</keyword>
<dbReference type="SUPFAM" id="SSF50249">
    <property type="entry name" value="Nucleic acid-binding proteins"/>
    <property type="match status" value="1"/>
</dbReference>
<evidence type="ECO:0000256" key="1">
    <source>
        <dbReference type="ARBA" id="ARBA00022603"/>
    </source>
</evidence>
<dbReference type="InterPro" id="IPR030391">
    <property type="entry name" value="MeTrfase_TrmA_CS"/>
</dbReference>
<organism evidence="6 7">
    <name type="scientific">Microlunatus panaciterrae</name>
    <dbReference type="NCBI Taxonomy" id="400768"/>
    <lineage>
        <taxon>Bacteria</taxon>
        <taxon>Bacillati</taxon>
        <taxon>Actinomycetota</taxon>
        <taxon>Actinomycetes</taxon>
        <taxon>Propionibacteriales</taxon>
        <taxon>Propionibacteriaceae</taxon>
        <taxon>Microlunatus</taxon>
    </lineage>
</organism>
<dbReference type="PANTHER" id="PTHR11061:SF30">
    <property type="entry name" value="TRNA (URACIL(54)-C(5))-METHYLTRANSFERASE"/>
    <property type="match status" value="1"/>
</dbReference>
<dbReference type="PROSITE" id="PS01231">
    <property type="entry name" value="TRMA_2"/>
    <property type="match status" value="1"/>
</dbReference>
<dbReference type="Gene3D" id="2.40.50.1070">
    <property type="match status" value="1"/>
</dbReference>
<protein>
    <submittedName>
        <fullName evidence="6">tRNA/tmRNA/rRNA uracil-C5-methylase (TrmA/RlmC/RlmD family)</fullName>
    </submittedName>
</protein>
<evidence type="ECO:0000256" key="3">
    <source>
        <dbReference type="ARBA" id="ARBA00022691"/>
    </source>
</evidence>
<feature type="active site" description="Nucleophile" evidence="4">
    <location>
        <position position="368"/>
    </location>
</feature>
<dbReference type="InterPro" id="IPR012340">
    <property type="entry name" value="NA-bd_OB-fold"/>
</dbReference>
<evidence type="ECO:0000259" key="5">
    <source>
        <dbReference type="Pfam" id="PF01938"/>
    </source>
</evidence>
<evidence type="ECO:0000256" key="4">
    <source>
        <dbReference type="PROSITE-ProRule" id="PRU01024"/>
    </source>
</evidence>
<dbReference type="InterPro" id="IPR029063">
    <property type="entry name" value="SAM-dependent_MTases_sf"/>
</dbReference>
<dbReference type="Pfam" id="PF01938">
    <property type="entry name" value="TRAM"/>
    <property type="match status" value="1"/>
</dbReference>
<dbReference type="EMBL" id="JAFBCF010000001">
    <property type="protein sequence ID" value="MBM7800682.1"/>
    <property type="molecule type" value="Genomic_DNA"/>
</dbReference>
<evidence type="ECO:0000256" key="2">
    <source>
        <dbReference type="ARBA" id="ARBA00022679"/>
    </source>
</evidence>
<accession>A0ABS2RQ09</accession>
<dbReference type="Pfam" id="PF05958">
    <property type="entry name" value="tRNA_U5-meth_tr"/>
    <property type="match status" value="1"/>
</dbReference>
<keyword evidence="1 4" id="KW-0489">Methyltransferase</keyword>
<dbReference type="CDD" id="cd02440">
    <property type="entry name" value="AdoMet_MTases"/>
    <property type="match status" value="1"/>
</dbReference>
<evidence type="ECO:0000313" key="7">
    <source>
        <dbReference type="Proteomes" id="UP000704762"/>
    </source>
</evidence>
<dbReference type="Gene3D" id="3.40.50.150">
    <property type="entry name" value="Vaccinia Virus protein VP39"/>
    <property type="match status" value="2"/>
</dbReference>
<keyword evidence="2 4" id="KW-0808">Transferase</keyword>
<gene>
    <name evidence="6" type="ORF">JOE57_003603</name>
</gene>
<dbReference type="SUPFAM" id="SSF53335">
    <property type="entry name" value="S-adenosyl-L-methionine-dependent methyltransferases"/>
    <property type="match status" value="1"/>
</dbReference>
<dbReference type="InterPro" id="IPR010280">
    <property type="entry name" value="U5_MeTrfase_fam"/>
</dbReference>